<gene>
    <name evidence="8" type="ORF">GCM10023307_03740</name>
</gene>
<keyword evidence="9" id="KW-1185">Reference proteome</keyword>
<dbReference type="InterPro" id="IPR045800">
    <property type="entry name" value="HMBD"/>
</dbReference>
<feature type="region of interest" description="Disordered" evidence="3">
    <location>
        <begin position="401"/>
        <end position="459"/>
    </location>
</feature>
<feature type="domain" description="CusB-like beta-barrel" evidence="6">
    <location>
        <begin position="245"/>
        <end position="321"/>
    </location>
</feature>
<dbReference type="Pfam" id="PF25975">
    <property type="entry name" value="CzcB_C"/>
    <property type="match status" value="1"/>
</dbReference>
<dbReference type="InterPro" id="IPR058792">
    <property type="entry name" value="Beta-barrel_RND_2"/>
</dbReference>
<feature type="domain" description="Heavy metal binding" evidence="4">
    <location>
        <begin position="466"/>
        <end position="493"/>
    </location>
</feature>
<feature type="domain" description="CusB-like barrel-sandwich hybrid" evidence="5">
    <location>
        <begin position="132"/>
        <end position="241"/>
    </location>
</feature>
<feature type="domain" description="CzcB-like C-terminal circularly permuted SH3-like" evidence="7">
    <location>
        <begin position="330"/>
        <end position="388"/>
    </location>
</feature>
<evidence type="ECO:0000259" key="5">
    <source>
        <dbReference type="Pfam" id="PF25919"/>
    </source>
</evidence>
<dbReference type="Gene3D" id="2.40.30.170">
    <property type="match status" value="1"/>
</dbReference>
<evidence type="ECO:0000256" key="2">
    <source>
        <dbReference type="ARBA" id="ARBA00022448"/>
    </source>
</evidence>
<evidence type="ECO:0000259" key="4">
    <source>
        <dbReference type="Pfam" id="PF19335"/>
    </source>
</evidence>
<dbReference type="Proteomes" id="UP001499959">
    <property type="component" value="Unassembled WGS sequence"/>
</dbReference>
<name>A0ABP9ALX1_9GAMM</name>
<organism evidence="8 9">
    <name type="scientific">Lysobacter hankyongensis</name>
    <dbReference type="NCBI Taxonomy" id="1176535"/>
    <lineage>
        <taxon>Bacteria</taxon>
        <taxon>Pseudomonadati</taxon>
        <taxon>Pseudomonadota</taxon>
        <taxon>Gammaproteobacteria</taxon>
        <taxon>Lysobacterales</taxon>
        <taxon>Lysobacteraceae</taxon>
        <taxon>Lysobacter</taxon>
    </lineage>
</organism>
<dbReference type="PANTHER" id="PTHR30097">
    <property type="entry name" value="CATION EFFLUX SYSTEM PROTEIN CUSB"/>
    <property type="match status" value="1"/>
</dbReference>
<dbReference type="InterPro" id="IPR006143">
    <property type="entry name" value="RND_pump_MFP"/>
</dbReference>
<comment type="similarity">
    <text evidence="1">Belongs to the membrane fusion protein (MFP) (TC 8.A.1) family.</text>
</comment>
<feature type="domain" description="Heavy metal binding" evidence="4">
    <location>
        <begin position="54"/>
        <end position="81"/>
    </location>
</feature>
<dbReference type="Pfam" id="PF25954">
    <property type="entry name" value="Beta-barrel_RND_2"/>
    <property type="match status" value="1"/>
</dbReference>
<evidence type="ECO:0000259" key="6">
    <source>
        <dbReference type="Pfam" id="PF25954"/>
    </source>
</evidence>
<accession>A0ABP9ALX1</accession>
<dbReference type="InterPro" id="IPR058649">
    <property type="entry name" value="CzcB_C"/>
</dbReference>
<dbReference type="SUPFAM" id="SSF111369">
    <property type="entry name" value="HlyD-like secretion proteins"/>
    <property type="match status" value="1"/>
</dbReference>
<dbReference type="EMBL" id="BAABJE010000001">
    <property type="protein sequence ID" value="GAA4782453.1"/>
    <property type="molecule type" value="Genomic_DNA"/>
</dbReference>
<evidence type="ECO:0000256" key="3">
    <source>
        <dbReference type="SAM" id="MobiDB-lite"/>
    </source>
</evidence>
<proteinExistence type="inferred from homology"/>
<dbReference type="Pfam" id="PF19335">
    <property type="entry name" value="HMBD"/>
    <property type="match status" value="2"/>
</dbReference>
<evidence type="ECO:0000259" key="7">
    <source>
        <dbReference type="Pfam" id="PF25975"/>
    </source>
</evidence>
<evidence type="ECO:0000313" key="8">
    <source>
        <dbReference type="EMBL" id="GAA4782453.1"/>
    </source>
</evidence>
<protein>
    <submittedName>
        <fullName evidence="8">Efflux RND transporter periplasmic adaptor subunit</fullName>
    </submittedName>
</protein>
<sequence>MTRKQMYVIAMCAAVGLLAVGLFAGRWWARHEAGHGDGVLAETASTADERKALYWYDPMVPDQHFDKPGKSPFMDMQLVPKYADETVGGGVRISSDMQQNVGIRTAVVATGTLASATRVPGTVTWDLREEVVVSARVEGIVTRVDVKAPFEPVRRGQTLATLLAPEWSSALAEAQALGDARSAAARELRGAAQQRLRVLGVSGRSGHGGVALTAPGDGLVSEVLVREGQTVMPGTPLFRINGTATLWLEAAIPQAGVAGIRPGTPVEATINALPGQTFKGEVERLLPVVDAVSRTQRARIVLRNPDGVLAPGMFADVALQADAGAPVPLIPNEALIATGDDSRVIVQTAQGEFRPVRVRTGRSGGGRTEILAGLDGGERVVVSGQFLIDSEASLSGALTRMGEAPAPPQATMPKREDAMQASPQPQPEPEPMPMRTQPEVRATTPMPRSAQRAPSTSPARTCAVAYWYDPMVPDQHFDKPGKSPFMDMQLVPKFAPGAATDCTIRDVKADGGEARS</sequence>
<comment type="caution">
    <text evidence="8">The sequence shown here is derived from an EMBL/GenBank/DDBJ whole genome shotgun (WGS) entry which is preliminary data.</text>
</comment>
<evidence type="ECO:0000313" key="9">
    <source>
        <dbReference type="Proteomes" id="UP001499959"/>
    </source>
</evidence>
<dbReference type="PANTHER" id="PTHR30097:SF15">
    <property type="entry name" value="CATION EFFLUX SYSTEM PROTEIN CUSB"/>
    <property type="match status" value="1"/>
</dbReference>
<dbReference type="Gene3D" id="2.40.420.20">
    <property type="match status" value="1"/>
</dbReference>
<dbReference type="InterPro" id="IPR058790">
    <property type="entry name" value="BSH_CusB"/>
</dbReference>
<dbReference type="Pfam" id="PF25919">
    <property type="entry name" value="BSH_CusB"/>
    <property type="match status" value="1"/>
</dbReference>
<reference evidence="9" key="1">
    <citation type="journal article" date="2019" name="Int. J. Syst. Evol. Microbiol.">
        <title>The Global Catalogue of Microorganisms (GCM) 10K type strain sequencing project: providing services to taxonomists for standard genome sequencing and annotation.</title>
        <authorList>
            <consortium name="The Broad Institute Genomics Platform"/>
            <consortium name="The Broad Institute Genome Sequencing Center for Infectious Disease"/>
            <person name="Wu L."/>
            <person name="Ma J."/>
        </authorList>
    </citation>
    <scope>NUCLEOTIDE SEQUENCE [LARGE SCALE GENOMIC DNA]</scope>
    <source>
        <strain evidence="9">JCM 18204</strain>
    </source>
</reference>
<keyword evidence="2" id="KW-0813">Transport</keyword>
<dbReference type="InterPro" id="IPR051909">
    <property type="entry name" value="MFP_Cation_Efflux"/>
</dbReference>
<evidence type="ECO:0000256" key="1">
    <source>
        <dbReference type="ARBA" id="ARBA00009477"/>
    </source>
</evidence>
<dbReference type="NCBIfam" id="TIGR01730">
    <property type="entry name" value="RND_mfp"/>
    <property type="match status" value="1"/>
</dbReference>